<dbReference type="AlphaFoldDB" id="A0A8J9SYT6"/>
<feature type="non-terminal residue" evidence="5">
    <location>
        <position position="128"/>
    </location>
</feature>
<dbReference type="SUPFAM" id="SSF52540">
    <property type="entry name" value="P-loop containing nucleoside triphosphate hydrolases"/>
    <property type="match status" value="1"/>
</dbReference>
<dbReference type="PROSITE" id="PS51192">
    <property type="entry name" value="HELICASE_ATP_BIND_1"/>
    <property type="match status" value="1"/>
</dbReference>
<keyword evidence="1" id="KW-0547">Nucleotide-binding</keyword>
<proteinExistence type="predicted"/>
<dbReference type="Proteomes" id="UP000836788">
    <property type="component" value="Chromosome 12"/>
</dbReference>
<dbReference type="PANTHER" id="PTHR45626">
    <property type="entry name" value="TRANSCRIPTION TERMINATION FACTOR 2-RELATED"/>
    <property type="match status" value="1"/>
</dbReference>
<dbReference type="GO" id="GO:0008094">
    <property type="term" value="F:ATP-dependent activity, acting on DNA"/>
    <property type="evidence" value="ECO:0007669"/>
    <property type="project" value="TreeGrafter"/>
</dbReference>
<evidence type="ECO:0000256" key="3">
    <source>
        <dbReference type="ARBA" id="ARBA00022840"/>
    </source>
</evidence>
<dbReference type="InterPro" id="IPR038718">
    <property type="entry name" value="SNF2-like_sf"/>
</dbReference>
<accession>A0A8J9SYT6</accession>
<feature type="domain" description="Helicase ATP-binding" evidence="4">
    <location>
        <begin position="1"/>
        <end position="119"/>
    </location>
</feature>
<evidence type="ECO:0000256" key="2">
    <source>
        <dbReference type="ARBA" id="ARBA00022801"/>
    </source>
</evidence>
<keyword evidence="3" id="KW-0067">ATP-binding</keyword>
<dbReference type="GO" id="GO:0005634">
    <property type="term" value="C:nucleus"/>
    <property type="evidence" value="ECO:0007669"/>
    <property type="project" value="TreeGrafter"/>
</dbReference>
<dbReference type="CDD" id="cd18008">
    <property type="entry name" value="DEXDc_SHPRH-like"/>
    <property type="match status" value="1"/>
</dbReference>
<gene>
    <name evidence="5" type="ORF">PTTT1_LOCUS11544</name>
</gene>
<reference evidence="5" key="1">
    <citation type="submission" date="2022-02" db="EMBL/GenBank/DDBJ databases">
        <authorList>
            <person name="Giguere J D."/>
        </authorList>
    </citation>
    <scope>NUCLEOTIDE SEQUENCE</scope>
    <source>
        <strain evidence="5">CCAP 1055/1</strain>
    </source>
</reference>
<dbReference type="PANTHER" id="PTHR45626:SF22">
    <property type="entry name" value="DNA REPAIR PROTEIN RAD5"/>
    <property type="match status" value="1"/>
</dbReference>
<dbReference type="GO" id="GO:0005524">
    <property type="term" value="F:ATP binding"/>
    <property type="evidence" value="ECO:0007669"/>
    <property type="project" value="UniProtKB-KW"/>
</dbReference>
<dbReference type="Gene3D" id="3.40.50.10810">
    <property type="entry name" value="Tandem AAA-ATPase domain"/>
    <property type="match status" value="1"/>
</dbReference>
<organism evidence="5">
    <name type="scientific">Phaeodactylum tricornutum</name>
    <name type="common">Diatom</name>
    <dbReference type="NCBI Taxonomy" id="2850"/>
    <lineage>
        <taxon>Eukaryota</taxon>
        <taxon>Sar</taxon>
        <taxon>Stramenopiles</taxon>
        <taxon>Ochrophyta</taxon>
        <taxon>Bacillariophyta</taxon>
        <taxon>Bacillariophyceae</taxon>
        <taxon>Bacillariophycidae</taxon>
        <taxon>Naviculales</taxon>
        <taxon>Phaeodactylaceae</taxon>
        <taxon>Phaeodactylum</taxon>
    </lineage>
</organism>
<dbReference type="GO" id="GO:0016787">
    <property type="term" value="F:hydrolase activity"/>
    <property type="evidence" value="ECO:0007669"/>
    <property type="project" value="UniProtKB-KW"/>
</dbReference>
<protein>
    <recommendedName>
        <fullName evidence="4">Helicase ATP-binding domain-containing protein</fullName>
    </recommendedName>
</protein>
<dbReference type="InterPro" id="IPR014001">
    <property type="entry name" value="Helicase_ATP-bd"/>
</dbReference>
<sequence>SLLPQWEDELRSKTSLSFTVYYGSQGSRTPTREELESVDVVVTTYGTIQGETKRKNPILAKCRWLRVVLDEAHCIRNQQTLASKVCCELSARHRWCVSGTIIQNSLDDVYGVIKFLRHEPWCIPGFWK</sequence>
<dbReference type="Pfam" id="PF00176">
    <property type="entry name" value="SNF2-rel_dom"/>
    <property type="match status" value="1"/>
</dbReference>
<keyword evidence="2" id="KW-0378">Hydrolase</keyword>
<evidence type="ECO:0000313" key="5">
    <source>
        <dbReference type="EMBL" id="CAG9279894.1"/>
    </source>
</evidence>
<dbReference type="InterPro" id="IPR000330">
    <property type="entry name" value="SNF2_N"/>
</dbReference>
<name>A0A8J9SYT6_PHATR</name>
<dbReference type="EMBL" id="OU594953">
    <property type="protein sequence ID" value="CAG9279894.1"/>
    <property type="molecule type" value="Genomic_DNA"/>
</dbReference>
<dbReference type="InterPro" id="IPR027417">
    <property type="entry name" value="P-loop_NTPase"/>
</dbReference>
<dbReference type="InterPro" id="IPR050628">
    <property type="entry name" value="SNF2_RAD54_helicase_TF"/>
</dbReference>
<feature type="non-terminal residue" evidence="5">
    <location>
        <position position="1"/>
    </location>
</feature>
<evidence type="ECO:0000256" key="1">
    <source>
        <dbReference type="ARBA" id="ARBA00022741"/>
    </source>
</evidence>
<evidence type="ECO:0000259" key="4">
    <source>
        <dbReference type="PROSITE" id="PS51192"/>
    </source>
</evidence>
<dbReference type="GO" id="GO:0006281">
    <property type="term" value="P:DNA repair"/>
    <property type="evidence" value="ECO:0007669"/>
    <property type="project" value="TreeGrafter"/>
</dbReference>